<dbReference type="EMBL" id="JAFNEN010000043">
    <property type="protein sequence ID" value="KAG8198188.1"/>
    <property type="molecule type" value="Genomic_DNA"/>
</dbReference>
<gene>
    <name evidence="1" type="ORF">JTE90_006933</name>
</gene>
<comment type="caution">
    <text evidence="1">The sequence shown here is derived from an EMBL/GenBank/DDBJ whole genome shotgun (WGS) entry which is preliminary data.</text>
</comment>
<proteinExistence type="predicted"/>
<evidence type="ECO:0000313" key="1">
    <source>
        <dbReference type="EMBL" id="KAG8198188.1"/>
    </source>
</evidence>
<accession>A0AAV6VQ48</accession>
<organism evidence="1 2">
    <name type="scientific">Oedothorax gibbosus</name>
    <dbReference type="NCBI Taxonomy" id="931172"/>
    <lineage>
        <taxon>Eukaryota</taxon>
        <taxon>Metazoa</taxon>
        <taxon>Ecdysozoa</taxon>
        <taxon>Arthropoda</taxon>
        <taxon>Chelicerata</taxon>
        <taxon>Arachnida</taxon>
        <taxon>Araneae</taxon>
        <taxon>Araneomorphae</taxon>
        <taxon>Entelegynae</taxon>
        <taxon>Araneoidea</taxon>
        <taxon>Linyphiidae</taxon>
        <taxon>Erigoninae</taxon>
        <taxon>Oedothorax</taxon>
    </lineage>
</organism>
<protein>
    <submittedName>
        <fullName evidence="1">Uncharacterized protein</fullName>
    </submittedName>
</protein>
<keyword evidence="2" id="KW-1185">Reference proteome</keyword>
<reference evidence="1 2" key="1">
    <citation type="journal article" date="2022" name="Nat. Ecol. Evol.">
        <title>A masculinizing supergene underlies an exaggerated male reproductive morph in a spider.</title>
        <authorList>
            <person name="Hendrickx F."/>
            <person name="De Corte Z."/>
            <person name="Sonet G."/>
            <person name="Van Belleghem S.M."/>
            <person name="Kostlbacher S."/>
            <person name="Vangestel C."/>
        </authorList>
    </citation>
    <scope>NUCLEOTIDE SEQUENCE [LARGE SCALE GENOMIC DNA]</scope>
    <source>
        <strain evidence="1">W744_W776</strain>
    </source>
</reference>
<evidence type="ECO:0000313" key="2">
    <source>
        <dbReference type="Proteomes" id="UP000827092"/>
    </source>
</evidence>
<name>A0AAV6VQ48_9ARAC</name>
<dbReference type="AlphaFoldDB" id="A0AAV6VQ48"/>
<dbReference type="Proteomes" id="UP000827092">
    <property type="component" value="Unassembled WGS sequence"/>
</dbReference>
<sequence length="118" mass="12811">MQYIAHISTIKRQFPPFLEICLVFTATCNASITEPATITGQGFQPQLVLGVSLNGKNFERNGAMVGPSRRGPIARGQSLLSSSRIFVSSIKLRGWMQLVLSGGHRSNPAEGPPLSRCR</sequence>